<dbReference type="InterPro" id="IPR036138">
    <property type="entry name" value="PBP_dimer_sf"/>
</dbReference>
<dbReference type="InterPro" id="IPR001460">
    <property type="entry name" value="PCN-bd_Tpept"/>
</dbReference>
<dbReference type="GO" id="GO:0005886">
    <property type="term" value="C:plasma membrane"/>
    <property type="evidence" value="ECO:0007669"/>
    <property type="project" value="TreeGrafter"/>
</dbReference>
<reference evidence="2" key="2">
    <citation type="submission" date="2020-09" db="EMBL/GenBank/DDBJ databases">
        <authorList>
            <person name="Sun Q."/>
            <person name="Zhou Y."/>
        </authorList>
    </citation>
    <scope>NUCLEOTIDE SEQUENCE</scope>
    <source>
        <strain evidence="2">CGMCC 1.12777</strain>
    </source>
</reference>
<sequence length="587" mass="65865">MNKRRMTIVGMIILTGFTLLIGRLAQIQLFDTASYSRQHINLINQSIAQRTSQFIVNNGRGILLDRTKKVKLNGDEKPALVLFPFLNDKEWPVQKLADIIHVSVSSIKASLAQAKDPFIFQPNALTLTKEQMTAINQLHITGVEALNVRQSTDSLEDSYIIGSVRQNPSSLKQRYPELLKDGEIAQDTPIGVLGLEKAYDPFLLSRNQTKLLYHISAMGDPLFDKSVRVTSKTNTEYYPLKVVTTLDTDIQQLAEKAVDDHHLKRGGVVILDAVTSDLLTMVSRPEMDPSHPFKNGNLMLEPQYPGSVFKIVTAAAAIQNNIVKEDEVFNCDQNPYGTGKGTRQLGELNFENSFYQSCNYTFGTLANRMMETNDQTLTQYAEQLGLTQKVGWTDDVFRFHSFKQVPDEGQNSIWRNNEEPYQDQEAIAQTAIGQRDVRLTPLSVANMMATISRGGEKRSVRTATEIDYNQPSGVKLTTFPKEKLKGKSLDSYTIMRLKSLLRGVVENEKGTGHRLADTQYPVAGKSGTAETDKDHTNEWFAGYFPADNPKYAMVVVDLDQHPGEHKTYDIYHDIVDGLYTLDQKSPS</sequence>
<evidence type="ECO:0000313" key="2">
    <source>
        <dbReference type="EMBL" id="GGH85687.1"/>
    </source>
</evidence>
<dbReference type="InterPro" id="IPR012338">
    <property type="entry name" value="Beta-lactam/transpept-like"/>
</dbReference>
<name>A0A8J3ENB9_9BACL</name>
<proteinExistence type="predicted"/>
<comment type="caution">
    <text evidence="2">The sequence shown here is derived from an EMBL/GenBank/DDBJ whole genome shotgun (WGS) entry which is preliminary data.</text>
</comment>
<keyword evidence="3" id="KW-1185">Reference proteome</keyword>
<feature type="domain" description="Penicillin-binding protein transpeptidase" evidence="1">
    <location>
        <begin position="266"/>
        <end position="571"/>
    </location>
</feature>
<organism evidence="2 3">
    <name type="scientific">Pullulanibacillus pueri</name>
    <dbReference type="NCBI Taxonomy" id="1437324"/>
    <lineage>
        <taxon>Bacteria</taxon>
        <taxon>Bacillati</taxon>
        <taxon>Bacillota</taxon>
        <taxon>Bacilli</taxon>
        <taxon>Bacillales</taxon>
        <taxon>Sporolactobacillaceae</taxon>
        <taxon>Pullulanibacillus</taxon>
    </lineage>
</organism>
<dbReference type="GO" id="GO:0071972">
    <property type="term" value="F:peptidoglycan L,D-transpeptidase activity"/>
    <property type="evidence" value="ECO:0007669"/>
    <property type="project" value="TreeGrafter"/>
</dbReference>
<dbReference type="SUPFAM" id="SSF56601">
    <property type="entry name" value="beta-lactamase/transpeptidase-like"/>
    <property type="match status" value="1"/>
</dbReference>
<dbReference type="Gene3D" id="3.40.710.10">
    <property type="entry name" value="DD-peptidase/beta-lactamase superfamily"/>
    <property type="match status" value="1"/>
</dbReference>
<evidence type="ECO:0000313" key="3">
    <source>
        <dbReference type="Proteomes" id="UP000656813"/>
    </source>
</evidence>
<dbReference type="Gene3D" id="3.90.1310.10">
    <property type="entry name" value="Penicillin-binding protein 2a (Domain 2)"/>
    <property type="match status" value="1"/>
</dbReference>
<dbReference type="RefSeq" id="WP_188498359.1">
    <property type="nucleotide sequence ID" value="NZ_BMFV01000028.1"/>
</dbReference>
<dbReference type="AlphaFoldDB" id="A0A8J3ENB9"/>
<dbReference type="InterPro" id="IPR050515">
    <property type="entry name" value="Beta-lactam/transpept"/>
</dbReference>
<reference evidence="2" key="1">
    <citation type="journal article" date="2014" name="Int. J. Syst. Evol. Microbiol.">
        <title>Complete genome sequence of Corynebacterium casei LMG S-19264T (=DSM 44701T), isolated from a smear-ripened cheese.</title>
        <authorList>
            <consortium name="US DOE Joint Genome Institute (JGI-PGF)"/>
            <person name="Walter F."/>
            <person name="Albersmeier A."/>
            <person name="Kalinowski J."/>
            <person name="Ruckert C."/>
        </authorList>
    </citation>
    <scope>NUCLEOTIDE SEQUENCE</scope>
    <source>
        <strain evidence="2">CGMCC 1.12777</strain>
    </source>
</reference>
<dbReference type="EMBL" id="BMFV01000028">
    <property type="protein sequence ID" value="GGH85687.1"/>
    <property type="molecule type" value="Genomic_DNA"/>
</dbReference>
<dbReference type="PANTHER" id="PTHR30627:SF24">
    <property type="entry name" value="PENICILLIN-BINDING PROTEIN 4B"/>
    <property type="match status" value="1"/>
</dbReference>
<gene>
    <name evidence="2" type="primary">pbpI</name>
    <name evidence="2" type="ORF">GCM10007096_31650</name>
</gene>
<accession>A0A8J3ENB9</accession>
<protein>
    <submittedName>
        <fullName evidence="2">Penicillin-binding protein 4B</fullName>
    </submittedName>
</protein>
<dbReference type="SUPFAM" id="SSF56519">
    <property type="entry name" value="Penicillin binding protein dimerisation domain"/>
    <property type="match status" value="1"/>
</dbReference>
<dbReference type="Pfam" id="PF00905">
    <property type="entry name" value="Transpeptidase"/>
    <property type="match status" value="1"/>
</dbReference>
<dbReference type="Proteomes" id="UP000656813">
    <property type="component" value="Unassembled WGS sequence"/>
</dbReference>
<dbReference type="PANTHER" id="PTHR30627">
    <property type="entry name" value="PEPTIDOGLYCAN D,D-TRANSPEPTIDASE"/>
    <property type="match status" value="1"/>
</dbReference>
<dbReference type="GO" id="GO:0071555">
    <property type="term" value="P:cell wall organization"/>
    <property type="evidence" value="ECO:0007669"/>
    <property type="project" value="TreeGrafter"/>
</dbReference>
<evidence type="ECO:0000259" key="1">
    <source>
        <dbReference type="Pfam" id="PF00905"/>
    </source>
</evidence>
<dbReference type="GO" id="GO:0008658">
    <property type="term" value="F:penicillin binding"/>
    <property type="evidence" value="ECO:0007669"/>
    <property type="project" value="InterPro"/>
</dbReference>